<accession>A0ABY4NV18</accession>
<reference evidence="2" key="1">
    <citation type="submission" date="2022-01" db="EMBL/GenBank/DDBJ databases">
        <title>PSI-footprinting approach for the identification of protein synthesis inhibitor producers.</title>
        <authorList>
            <person name="Handel F."/>
            <person name="Kulik A."/>
            <person name="Wex K.W."/>
            <person name="Berscheid A."/>
            <person name="Saur J.S."/>
            <person name="Winkler A."/>
            <person name="Wibberg D."/>
            <person name="Kalinowski J."/>
            <person name="Broetz-Oesterhelt H."/>
            <person name="Mast Y."/>
        </authorList>
    </citation>
    <scope>NUCLEOTIDE SEQUENCE</scope>
    <source>
        <strain evidence="2">KNN 49.3e</strain>
    </source>
</reference>
<feature type="region of interest" description="Disordered" evidence="1">
    <location>
        <begin position="1"/>
        <end position="20"/>
    </location>
</feature>
<gene>
    <name evidence="2" type="ORF">L1857_14210</name>
</gene>
<feature type="compositionally biased region" description="Basic residues" evidence="1">
    <location>
        <begin position="268"/>
        <end position="283"/>
    </location>
</feature>
<proteinExistence type="predicted"/>
<keyword evidence="3" id="KW-1185">Reference proteome</keyword>
<evidence type="ECO:0000313" key="3">
    <source>
        <dbReference type="Proteomes" id="UP000830158"/>
    </source>
</evidence>
<dbReference type="EMBL" id="CP091196">
    <property type="protein sequence ID" value="UQS23903.1"/>
    <property type="molecule type" value="Genomic_DNA"/>
</dbReference>
<sequence length="289" mass="29043">MGQRLARGHAARHQRQRRLRRGHRHLAEVGKWLGATAKGATLTGRQQEIHSQALNETQITDPVVYARQAQLDEQALRQQAARIMTQYDETVGAATLTPAFPAPPSLTGLTALQSMLRPATAIPDTAVGTASLRSATDAAGAGATADLGGTGAVPPARGAGAVDMPAVSDVDFPAGAAEYRASVPDLPDTTVASSAVDPAARVSAIGYSGGVNGDSIASRLGGVPPAGNPLRGLDSLGGTPPGGTGAKGSGGAAALKGLGGGAGAGGRRSGHERRPSRRGARVRRSGDGR</sequence>
<feature type="compositionally biased region" description="Gly residues" evidence="1">
    <location>
        <begin position="239"/>
        <end position="267"/>
    </location>
</feature>
<feature type="region of interest" description="Disordered" evidence="1">
    <location>
        <begin position="220"/>
        <end position="289"/>
    </location>
</feature>
<dbReference type="Proteomes" id="UP000830158">
    <property type="component" value="Chromosome"/>
</dbReference>
<evidence type="ECO:0000256" key="1">
    <source>
        <dbReference type="SAM" id="MobiDB-lite"/>
    </source>
</evidence>
<evidence type="ECO:0000313" key="2">
    <source>
        <dbReference type="EMBL" id="UQS23903.1"/>
    </source>
</evidence>
<protein>
    <submittedName>
        <fullName evidence="2">Uncharacterized protein</fullName>
    </submittedName>
</protein>
<organism evidence="2 3">
    <name type="scientific">Amycolatopsis thermalba</name>
    <dbReference type="NCBI Taxonomy" id="944492"/>
    <lineage>
        <taxon>Bacteria</taxon>
        <taxon>Bacillati</taxon>
        <taxon>Actinomycetota</taxon>
        <taxon>Actinomycetes</taxon>
        <taxon>Pseudonocardiales</taxon>
        <taxon>Pseudonocardiaceae</taxon>
        <taxon>Amycolatopsis</taxon>
    </lineage>
</organism>
<name>A0ABY4NV18_9PSEU</name>
<dbReference type="RefSeq" id="WP_162830961.1">
    <property type="nucleotide sequence ID" value="NZ_CP091196.1"/>
</dbReference>